<keyword evidence="18" id="KW-1185">Reference proteome</keyword>
<keyword evidence="3 14" id="KW-0109">Calcium transport</keyword>
<evidence type="ECO:0000256" key="9">
    <source>
        <dbReference type="ARBA" id="ARBA00022842"/>
    </source>
</evidence>
<dbReference type="Pfam" id="PF00690">
    <property type="entry name" value="Cation_ATPase_N"/>
    <property type="match status" value="1"/>
</dbReference>
<evidence type="ECO:0000256" key="1">
    <source>
        <dbReference type="ARBA" id="ARBA00004141"/>
    </source>
</evidence>
<dbReference type="Gene3D" id="1.20.1110.10">
    <property type="entry name" value="Calcium-transporting ATPase, transmembrane domain"/>
    <property type="match status" value="1"/>
</dbReference>
<feature type="transmembrane region" description="Helical" evidence="14">
    <location>
        <begin position="983"/>
        <end position="1002"/>
    </location>
</feature>
<dbReference type="SUPFAM" id="SSF81665">
    <property type="entry name" value="Calcium ATPase, transmembrane domain M"/>
    <property type="match status" value="1"/>
</dbReference>
<keyword evidence="13 14" id="KW-0472">Membrane</keyword>
<dbReference type="NCBIfam" id="TIGR01517">
    <property type="entry name" value="ATPase-IIB_Ca"/>
    <property type="match status" value="1"/>
</dbReference>
<dbReference type="EC" id="7.2.2.10" evidence="14"/>
<evidence type="ECO:0000256" key="11">
    <source>
        <dbReference type="ARBA" id="ARBA00022989"/>
    </source>
</evidence>
<dbReference type="InterPro" id="IPR001757">
    <property type="entry name" value="P_typ_ATPase"/>
</dbReference>
<evidence type="ECO:0000256" key="6">
    <source>
        <dbReference type="ARBA" id="ARBA00022741"/>
    </source>
</evidence>
<dbReference type="InterPro" id="IPR023298">
    <property type="entry name" value="ATPase_P-typ_TM_dom_sf"/>
</dbReference>
<dbReference type="InterPro" id="IPR018303">
    <property type="entry name" value="ATPase_P-typ_P_site"/>
</dbReference>
<keyword evidence="8 14" id="KW-0067">ATP-binding</keyword>
<accession>A0ABR1ULK8</accession>
<keyword evidence="5" id="KW-0479">Metal-binding</keyword>
<feature type="transmembrane region" description="Helical" evidence="14">
    <location>
        <begin position="442"/>
        <end position="469"/>
    </location>
</feature>
<feature type="transmembrane region" description="Helical" evidence="14">
    <location>
        <begin position="233"/>
        <end position="252"/>
    </location>
</feature>
<comment type="similarity">
    <text evidence="14">Belongs to the cation transport ATPase (P-type) (TC 3.A.3) family.</text>
</comment>
<dbReference type="PRINTS" id="PR00119">
    <property type="entry name" value="CATATPASE"/>
</dbReference>
<evidence type="ECO:0000259" key="16">
    <source>
        <dbReference type="SMART" id="SM00831"/>
    </source>
</evidence>
<keyword evidence="2 14" id="KW-0813">Transport</keyword>
<feature type="domain" description="Cation-transporting P-type ATPase N-terminal" evidence="16">
    <location>
        <begin position="109"/>
        <end position="212"/>
    </location>
</feature>
<evidence type="ECO:0000256" key="15">
    <source>
        <dbReference type="SAM" id="MobiDB-lite"/>
    </source>
</evidence>
<evidence type="ECO:0000313" key="17">
    <source>
        <dbReference type="EMBL" id="KAK8059792.1"/>
    </source>
</evidence>
<evidence type="ECO:0000256" key="14">
    <source>
        <dbReference type="RuleBase" id="RU361146"/>
    </source>
</evidence>
<comment type="caution">
    <text evidence="17">The sequence shown here is derived from an EMBL/GenBank/DDBJ whole genome shotgun (WGS) entry which is preliminary data.</text>
</comment>
<dbReference type="InterPro" id="IPR044492">
    <property type="entry name" value="P_typ_ATPase_HD_dom"/>
</dbReference>
<dbReference type="InterPro" id="IPR004014">
    <property type="entry name" value="ATPase_P-typ_cation-transptr_N"/>
</dbReference>
<evidence type="ECO:0000256" key="12">
    <source>
        <dbReference type="ARBA" id="ARBA00023065"/>
    </source>
</evidence>
<feature type="compositionally biased region" description="Polar residues" evidence="15">
    <location>
        <begin position="12"/>
        <end position="22"/>
    </location>
</feature>
<feature type="region of interest" description="Disordered" evidence="15">
    <location>
        <begin position="1138"/>
        <end position="1158"/>
    </location>
</feature>
<dbReference type="InterPro" id="IPR006408">
    <property type="entry name" value="P-type_ATPase_IIB"/>
</dbReference>
<feature type="transmembrane region" description="Helical" evidence="14">
    <location>
        <begin position="904"/>
        <end position="927"/>
    </location>
</feature>
<dbReference type="EMBL" id="JAQQWM010000006">
    <property type="protein sequence ID" value="KAK8059792.1"/>
    <property type="molecule type" value="Genomic_DNA"/>
</dbReference>
<keyword evidence="9" id="KW-0460">Magnesium</keyword>
<comment type="catalytic activity">
    <reaction evidence="14">
        <text>Ca(2+)(in) + ATP + H2O = Ca(2+)(out) + ADP + phosphate + H(+)</text>
        <dbReference type="Rhea" id="RHEA:18105"/>
        <dbReference type="ChEBI" id="CHEBI:15377"/>
        <dbReference type="ChEBI" id="CHEBI:15378"/>
        <dbReference type="ChEBI" id="CHEBI:29108"/>
        <dbReference type="ChEBI" id="CHEBI:30616"/>
        <dbReference type="ChEBI" id="CHEBI:43474"/>
        <dbReference type="ChEBI" id="CHEBI:456216"/>
        <dbReference type="EC" id="7.2.2.10"/>
    </reaction>
</comment>
<dbReference type="SMART" id="SM00831">
    <property type="entry name" value="Cation_ATPase_N"/>
    <property type="match status" value="1"/>
</dbReference>
<dbReference type="SFLD" id="SFLDG00002">
    <property type="entry name" value="C1.7:_P-type_atpase_like"/>
    <property type="match status" value="1"/>
</dbReference>
<dbReference type="Gene3D" id="2.70.150.10">
    <property type="entry name" value="Calcium-transporting ATPase, cytoplasmic transduction domain A"/>
    <property type="match status" value="1"/>
</dbReference>
<keyword evidence="10" id="KW-1278">Translocase</keyword>
<dbReference type="PRINTS" id="PR00120">
    <property type="entry name" value="HATPASE"/>
</dbReference>
<keyword evidence="6 14" id="KW-0547">Nucleotide-binding</keyword>
<evidence type="ECO:0000256" key="7">
    <source>
        <dbReference type="ARBA" id="ARBA00022837"/>
    </source>
</evidence>
<feature type="transmembrane region" description="Helical" evidence="14">
    <location>
        <begin position="1054"/>
        <end position="1075"/>
    </location>
</feature>
<dbReference type="InterPro" id="IPR059000">
    <property type="entry name" value="ATPase_P-type_domA"/>
</dbReference>
<dbReference type="InterPro" id="IPR036412">
    <property type="entry name" value="HAD-like_sf"/>
</dbReference>
<feature type="transmembrane region" description="Helical" evidence="14">
    <location>
        <begin position="948"/>
        <end position="971"/>
    </location>
</feature>
<evidence type="ECO:0000313" key="18">
    <source>
        <dbReference type="Proteomes" id="UP001446871"/>
    </source>
</evidence>
<organism evidence="17 18">
    <name type="scientific">Apiospora saccharicola</name>
    <dbReference type="NCBI Taxonomy" id="335842"/>
    <lineage>
        <taxon>Eukaryota</taxon>
        <taxon>Fungi</taxon>
        <taxon>Dikarya</taxon>
        <taxon>Ascomycota</taxon>
        <taxon>Pezizomycotina</taxon>
        <taxon>Sordariomycetes</taxon>
        <taxon>Xylariomycetidae</taxon>
        <taxon>Amphisphaeriales</taxon>
        <taxon>Apiosporaceae</taxon>
        <taxon>Apiospora</taxon>
    </lineage>
</organism>
<dbReference type="Gene3D" id="3.40.50.1000">
    <property type="entry name" value="HAD superfamily/HAD-like"/>
    <property type="match status" value="1"/>
</dbReference>
<evidence type="ECO:0000256" key="13">
    <source>
        <dbReference type="ARBA" id="ARBA00023136"/>
    </source>
</evidence>
<keyword evidence="12 14" id="KW-0406">Ion transport</keyword>
<dbReference type="SUPFAM" id="SSF81660">
    <property type="entry name" value="Metal cation-transporting ATPase, ATP-binding domain N"/>
    <property type="match status" value="1"/>
</dbReference>
<evidence type="ECO:0000256" key="10">
    <source>
        <dbReference type="ARBA" id="ARBA00022967"/>
    </source>
</evidence>
<feature type="transmembrane region" description="Helical" evidence="14">
    <location>
        <begin position="196"/>
        <end position="213"/>
    </location>
</feature>
<evidence type="ECO:0000256" key="8">
    <source>
        <dbReference type="ARBA" id="ARBA00022840"/>
    </source>
</evidence>
<reference evidence="17 18" key="1">
    <citation type="submission" date="2023-01" db="EMBL/GenBank/DDBJ databases">
        <title>Analysis of 21 Apiospora genomes using comparative genomics revels a genus with tremendous synthesis potential of carbohydrate active enzymes and secondary metabolites.</title>
        <authorList>
            <person name="Sorensen T."/>
        </authorList>
    </citation>
    <scope>NUCLEOTIDE SEQUENCE [LARGE SCALE GENOMIC DNA]</scope>
    <source>
        <strain evidence="17 18">CBS 83171</strain>
    </source>
</reference>
<evidence type="ECO:0000256" key="4">
    <source>
        <dbReference type="ARBA" id="ARBA00022692"/>
    </source>
</evidence>
<feature type="transmembrane region" description="Helical" evidence="14">
    <location>
        <begin position="877"/>
        <end position="898"/>
    </location>
</feature>
<feature type="region of interest" description="Disordered" evidence="15">
    <location>
        <begin position="1"/>
        <end position="79"/>
    </location>
</feature>
<dbReference type="Pfam" id="PF13246">
    <property type="entry name" value="Cation_ATPase"/>
    <property type="match status" value="1"/>
</dbReference>
<dbReference type="NCBIfam" id="TIGR01494">
    <property type="entry name" value="ATPase_P-type"/>
    <property type="match status" value="2"/>
</dbReference>
<keyword evidence="11 14" id="KW-1133">Transmembrane helix</keyword>
<name>A0ABR1ULK8_9PEZI</name>
<evidence type="ECO:0000256" key="3">
    <source>
        <dbReference type="ARBA" id="ARBA00022568"/>
    </source>
</evidence>
<dbReference type="PROSITE" id="PS00154">
    <property type="entry name" value="ATPASE_E1_E2"/>
    <property type="match status" value="1"/>
</dbReference>
<protein>
    <recommendedName>
        <fullName evidence="14">Calcium-transporting ATPase</fullName>
        <ecNumber evidence="14">7.2.2.10</ecNumber>
    </recommendedName>
</protein>
<dbReference type="Pfam" id="PF00689">
    <property type="entry name" value="Cation_ATPase_C"/>
    <property type="match status" value="1"/>
</dbReference>
<feature type="transmembrane region" description="Helical" evidence="14">
    <location>
        <begin position="1022"/>
        <end position="1048"/>
    </location>
</feature>
<dbReference type="Pfam" id="PF00122">
    <property type="entry name" value="E1-E2_ATPase"/>
    <property type="match status" value="1"/>
</dbReference>
<dbReference type="InterPro" id="IPR023299">
    <property type="entry name" value="ATPase_P-typ_cyto_dom_N"/>
</dbReference>
<keyword evidence="7 14" id="KW-0106">Calcium</keyword>
<proteinExistence type="inferred from homology"/>
<comment type="function">
    <text evidence="14">Catalyzes the hydrolysis of ATP coupled with the transport of calcium.</text>
</comment>
<comment type="subcellular location">
    <subcellularLocation>
        <location evidence="1 14">Membrane</location>
        <topology evidence="1 14">Multi-pass membrane protein</topology>
    </subcellularLocation>
</comment>
<keyword evidence="4 14" id="KW-0812">Transmembrane</keyword>
<feature type="compositionally biased region" description="Polar residues" evidence="15">
    <location>
        <begin position="55"/>
        <end position="65"/>
    </location>
</feature>
<dbReference type="InterPro" id="IPR023214">
    <property type="entry name" value="HAD_sf"/>
</dbReference>
<feature type="compositionally biased region" description="Low complexity" evidence="15">
    <location>
        <begin position="37"/>
        <end position="54"/>
    </location>
</feature>
<dbReference type="InterPro" id="IPR006068">
    <property type="entry name" value="ATPase_P-typ_cation-transptr_C"/>
</dbReference>
<sequence>MAGQHTLAPPTLQINTHQGQNNDIEDARTPSRLSTVSNPFLTPTNTNPFTTPSNRSRASSVTTTVKPEDALRPDPGTESAFIIENNPFAFSPGHLGKLIDPKSIQVFKALGGLGGIERGLQTDIHTGLSVDETSAKRRITLEEAIQNTKHERTTENTVGAPESFSDRVRVYGKNVLPAKKATPLWKLMWNAYNDKVILVLTGAAVVSLSLGLYETLGRPHPPGSPPPVDWVEGVAICIAIIIVTVVGSLNDWQKERAFVKLNEKKEDREVKVIRSGRSYMINVHDVLVGDVLHLEPGDLIPVDGIFISGHDLRCDESSITGESDAIRKTGGQQVMDLLERGQAVNNLDPFIISGAKVLEGMGTFVCTSVGVNSSFGKIMMSVRTDIESTPLQAKLEKLAVAIAKLGTAAAGLLFWILLFRFFAGLPTNNKVPAEKAAEFTDILIVAITIIVVAVPEGLPLAVTLALAFATKRLLKENNLVRVLRSCETMGNATTICTDKTGTLTTNKMTVVAGTFGSTSFDKPDNRGANTQTVSQWAPGLTNATKEAIIQSVAINSTAFEGEEDGRPTFIGSKTETALLQLCKDHLGMQSLVQARANEQVVQMMPFDSSKKCMGAVIKRHSGGYRLLIKGASEILLECCTSKVVTTNLVTTELTTNPLSKSDAGVLTDTINMYARKSLRTISLVYRDFSQWPPAEVPIDDGHVDLSAVLNDLIFLGLVGIQDPVRPGVPEAVRKAQHAGVVVRMVTGDNVVTAQAIAAECGIYTDGIVMEGPVFRRLNDEEMERTIPNLQVLARSSPEDKRILVMRLKERGETVAVTGDGTNDAPALKASDVGFSMGISGTEVAKEASSIVLMDDNFASIIVALKWGRAVNDAVQKFLQFQITVNITAVLLAFISSVSDPEMKSVLTAVQLLWLNLIMDTFAALALATDPPTEKILDRLPQPKSAPLITVNMWKMIIGQAIFQLTTTLILHYAGRQILSYDDLVVDTMVFNTFVWMQIFNEFNNRRLDNKFNIFEGVHRNKFFIVINCIMVGAQIAIIFVGGAAFSITSINGEQWAICLLLALFSLPWAVVVRICPDIWFEKVSGVVGRPFVVVYDALGSVSSRIGQVFGKLKREKATATAGDVEAPRDTQPPMVIVSESAIPSIQIGSASDDERNRT</sequence>
<feature type="transmembrane region" description="Helical" evidence="14">
    <location>
        <begin position="398"/>
        <end position="422"/>
    </location>
</feature>
<dbReference type="PANTHER" id="PTHR24093:SF346">
    <property type="entry name" value="CALCIUM-TRANSPORTING ATPASE"/>
    <property type="match status" value="1"/>
</dbReference>
<dbReference type="CDD" id="cd02081">
    <property type="entry name" value="P-type_ATPase_Ca_PMCA-like"/>
    <property type="match status" value="1"/>
</dbReference>
<gene>
    <name evidence="17" type="ORF">PG996_009722</name>
</gene>
<dbReference type="SUPFAM" id="SSF56784">
    <property type="entry name" value="HAD-like"/>
    <property type="match status" value="1"/>
</dbReference>
<evidence type="ECO:0000256" key="2">
    <source>
        <dbReference type="ARBA" id="ARBA00022448"/>
    </source>
</evidence>
<dbReference type="SFLD" id="SFLDF00027">
    <property type="entry name" value="p-type_atpase"/>
    <property type="match status" value="1"/>
</dbReference>
<dbReference type="InterPro" id="IPR008250">
    <property type="entry name" value="ATPase_P-typ_transduc_dom_A_sf"/>
</dbReference>
<evidence type="ECO:0000256" key="5">
    <source>
        <dbReference type="ARBA" id="ARBA00022723"/>
    </source>
</evidence>
<dbReference type="SUPFAM" id="SSF81653">
    <property type="entry name" value="Calcium ATPase, transduction domain A"/>
    <property type="match status" value="1"/>
</dbReference>
<dbReference type="Proteomes" id="UP001446871">
    <property type="component" value="Unassembled WGS sequence"/>
</dbReference>
<dbReference type="PANTHER" id="PTHR24093">
    <property type="entry name" value="CATION TRANSPORTING ATPASE"/>
    <property type="match status" value="1"/>
</dbReference>
<dbReference type="Gene3D" id="3.40.1110.10">
    <property type="entry name" value="Calcium-transporting ATPase, cytoplasmic domain N"/>
    <property type="match status" value="1"/>
</dbReference>
<dbReference type="SFLD" id="SFLDS00003">
    <property type="entry name" value="Haloacid_Dehalogenase"/>
    <property type="match status" value="1"/>
</dbReference>